<comment type="caution">
    <text evidence="1">The sequence shown here is derived from an EMBL/GenBank/DDBJ whole genome shotgun (WGS) entry which is preliminary data.</text>
</comment>
<evidence type="ECO:0000313" key="1">
    <source>
        <dbReference type="EMBL" id="GJA42016.1"/>
    </source>
</evidence>
<accession>A0AAV4YPG7</accession>
<sequence length="44" mass="4195">MGASVPGGNGAVQEAGADPVPEVVAEGGHLALPDGGAPHFCARK</sequence>
<gene>
    <name evidence="1" type="ORF">KAM343_28120</name>
</gene>
<dbReference type="AlphaFoldDB" id="A0AAV4YPG7"/>
<evidence type="ECO:0000313" key="2">
    <source>
        <dbReference type="Proteomes" id="UP000886939"/>
    </source>
</evidence>
<proteinExistence type="predicted"/>
<organism evidence="1 2">
    <name type="scientific">Aeromonas caviae</name>
    <name type="common">Aeromonas punctata</name>
    <dbReference type="NCBI Taxonomy" id="648"/>
    <lineage>
        <taxon>Bacteria</taxon>
        <taxon>Pseudomonadati</taxon>
        <taxon>Pseudomonadota</taxon>
        <taxon>Gammaproteobacteria</taxon>
        <taxon>Aeromonadales</taxon>
        <taxon>Aeromonadaceae</taxon>
        <taxon>Aeromonas</taxon>
    </lineage>
</organism>
<protein>
    <submittedName>
        <fullName evidence="1">Uncharacterized protein</fullName>
    </submittedName>
</protein>
<dbReference type="Proteomes" id="UP000886939">
    <property type="component" value="Unassembled WGS sequence"/>
</dbReference>
<dbReference type="EMBL" id="BPNI01000059">
    <property type="protein sequence ID" value="GJA42016.1"/>
    <property type="molecule type" value="Genomic_DNA"/>
</dbReference>
<reference evidence="1" key="1">
    <citation type="submission" date="2021-07" db="EMBL/GenBank/DDBJ databases">
        <title>Draft genome sequence of carbapenem-resistant Aeromonas spp. in Japan.</title>
        <authorList>
            <person name="Maehana S."/>
            <person name="Suzuki M."/>
            <person name="Kitasato H."/>
        </authorList>
    </citation>
    <scope>NUCLEOTIDE SEQUENCE</scope>
    <source>
        <strain evidence="1">KAM343</strain>
    </source>
</reference>
<name>A0AAV4YPG7_AERCA</name>